<dbReference type="Proteomes" id="UP001580407">
    <property type="component" value="Unassembled WGS sequence"/>
</dbReference>
<evidence type="ECO:0000313" key="2">
    <source>
        <dbReference type="Proteomes" id="UP001580407"/>
    </source>
</evidence>
<sequence length="332" mass="38500">MTFEVRGRSVIQPKIDKNARQFIAEFIRNFNQNILKFDPNKKMLINDKEIINTIKYIYSMIKENYRIVHKNLNEDLTLSLVGLTYTTYFSLAVNQDDHSNPMSKDFNDENLGTLKPNELYENMIGIISNHILSIIKLIEGGLDTSARALLRVLAETIYIFIIVFSSKKHFLSYCNGMNDEDARLIWYKFFTPKKTEVELRKIESRIGLPDKIISEINSMRTSIYKEFSSVVHSSAYTSIIGSYAFDFHDDKLHIGIGGKASKASKNTLATLNWLLFYFALMTKGILNQIFEFKPRSDNQMWRAVFPIRECFIGMYLKITYKDEYVGNTLNVT</sequence>
<name>A0ABV5B4T0_9BACL</name>
<comment type="caution">
    <text evidence="1">The sequence shown here is derived from an EMBL/GenBank/DDBJ whole genome shotgun (WGS) entry which is preliminary data.</text>
</comment>
<keyword evidence="2" id="KW-1185">Reference proteome</keyword>
<organism evidence="1 2">
    <name type="scientific">Paenibacillus terreus</name>
    <dbReference type="NCBI Taxonomy" id="1387834"/>
    <lineage>
        <taxon>Bacteria</taxon>
        <taxon>Bacillati</taxon>
        <taxon>Bacillota</taxon>
        <taxon>Bacilli</taxon>
        <taxon>Bacillales</taxon>
        <taxon>Paenibacillaceae</taxon>
        <taxon>Paenibacillus</taxon>
    </lineage>
</organism>
<proteinExistence type="predicted"/>
<reference evidence="1 2" key="1">
    <citation type="submission" date="2024-09" db="EMBL/GenBank/DDBJ databases">
        <authorList>
            <person name="Ruan L."/>
        </authorList>
    </citation>
    <scope>NUCLEOTIDE SEQUENCE [LARGE SCALE GENOMIC DNA]</scope>
    <source>
        <strain evidence="1 2">D33</strain>
    </source>
</reference>
<evidence type="ECO:0000313" key="1">
    <source>
        <dbReference type="EMBL" id="MFB5680545.1"/>
    </source>
</evidence>
<dbReference type="RefSeq" id="WP_375524344.1">
    <property type="nucleotide sequence ID" value="NZ_JBHILM010000005.1"/>
</dbReference>
<protein>
    <submittedName>
        <fullName evidence="1">Uncharacterized protein</fullName>
    </submittedName>
</protein>
<accession>A0ABV5B4T0</accession>
<gene>
    <name evidence="1" type="ORF">ACE3NQ_06440</name>
</gene>
<dbReference type="EMBL" id="JBHILM010000005">
    <property type="protein sequence ID" value="MFB5680545.1"/>
    <property type="molecule type" value="Genomic_DNA"/>
</dbReference>